<dbReference type="AlphaFoldDB" id="A0A2T0LVB8"/>
<dbReference type="Proteomes" id="UP000238362">
    <property type="component" value="Unassembled WGS sequence"/>
</dbReference>
<comment type="caution">
    <text evidence="1">The sequence shown here is derived from an EMBL/GenBank/DDBJ whole genome shotgun (WGS) entry which is preliminary data.</text>
</comment>
<evidence type="ECO:0000313" key="2">
    <source>
        <dbReference type="Proteomes" id="UP000238362"/>
    </source>
</evidence>
<keyword evidence="2" id="KW-1185">Reference proteome</keyword>
<dbReference type="RefSeq" id="WP_281259405.1">
    <property type="nucleotide sequence ID" value="NZ_PVNH01000005.1"/>
</dbReference>
<dbReference type="EMBL" id="PVNH01000005">
    <property type="protein sequence ID" value="PRX47747.1"/>
    <property type="molecule type" value="Genomic_DNA"/>
</dbReference>
<name>A0A2T0LVB8_9PSEU</name>
<organism evidence="1 2">
    <name type="scientific">Prauserella shujinwangii</name>
    <dbReference type="NCBI Taxonomy" id="1453103"/>
    <lineage>
        <taxon>Bacteria</taxon>
        <taxon>Bacillati</taxon>
        <taxon>Actinomycetota</taxon>
        <taxon>Actinomycetes</taxon>
        <taxon>Pseudonocardiales</taxon>
        <taxon>Pseudonocardiaceae</taxon>
        <taxon>Prauserella</taxon>
    </lineage>
</organism>
<reference evidence="1 2" key="1">
    <citation type="submission" date="2018-03" db="EMBL/GenBank/DDBJ databases">
        <title>Genomic Encyclopedia of Type Strains, Phase III (KMG-III): the genomes of soil and plant-associated and newly described type strains.</title>
        <authorList>
            <person name="Whitman W."/>
        </authorList>
    </citation>
    <scope>NUCLEOTIDE SEQUENCE [LARGE SCALE GENOMIC DNA]</scope>
    <source>
        <strain evidence="1 2">CGMCC 4.7125</strain>
    </source>
</reference>
<sequence>MANTRPCESCGGSLADLPDSATTCSAQCAEAAYQQHRATELDQR</sequence>
<protein>
    <submittedName>
        <fullName evidence="1">Uncharacterized protein</fullName>
    </submittedName>
</protein>
<accession>A0A2T0LVB8</accession>
<evidence type="ECO:0000313" key="1">
    <source>
        <dbReference type="EMBL" id="PRX47747.1"/>
    </source>
</evidence>
<gene>
    <name evidence="1" type="ORF">B0I33_105329</name>
</gene>
<proteinExistence type="predicted"/>